<evidence type="ECO:0000256" key="2">
    <source>
        <dbReference type="ARBA" id="ARBA00023125"/>
    </source>
</evidence>
<dbReference type="InterPro" id="IPR051011">
    <property type="entry name" value="Metal_resp_trans_reg"/>
</dbReference>
<dbReference type="PANTHER" id="PTHR43132:SF6">
    <property type="entry name" value="HTH-TYPE TRANSCRIPTIONAL REPRESSOR CZRA"/>
    <property type="match status" value="1"/>
</dbReference>
<dbReference type="Proteomes" id="UP000321558">
    <property type="component" value="Unassembled WGS sequence"/>
</dbReference>
<proteinExistence type="predicted"/>
<dbReference type="PRINTS" id="PR00778">
    <property type="entry name" value="HTHARSR"/>
</dbReference>
<keyword evidence="3" id="KW-0804">Transcription</keyword>
<sequence>MINGVTKINNKEILHDHSKNLSHILEQMPDVQFFLEGAAVFQQLCDGSRLRILWLLCHCEECGHNISAALDMSPASISHHLKSLKLHGLIKSRRVGKEVYYSLADSEKARLVHQMIDDYFDMSCPLKGL</sequence>
<dbReference type="AlphaFoldDB" id="A0A511ZR01"/>
<feature type="domain" description="HTH arsR-type" evidence="4">
    <location>
        <begin position="29"/>
        <end position="123"/>
    </location>
</feature>
<dbReference type="SUPFAM" id="SSF46785">
    <property type="entry name" value="Winged helix' DNA-binding domain"/>
    <property type="match status" value="1"/>
</dbReference>
<reference evidence="5 6" key="1">
    <citation type="submission" date="2019-07" db="EMBL/GenBank/DDBJ databases">
        <title>Whole genome shotgun sequence of Oceanobacillus sojae NBRC 105379.</title>
        <authorList>
            <person name="Hosoyama A."/>
            <person name="Uohara A."/>
            <person name="Ohji S."/>
            <person name="Ichikawa N."/>
        </authorList>
    </citation>
    <scope>NUCLEOTIDE SEQUENCE [LARGE SCALE GENOMIC DNA]</scope>
    <source>
        <strain evidence="5 6">NBRC 105379</strain>
    </source>
</reference>
<dbReference type="SMART" id="SM00418">
    <property type="entry name" value="HTH_ARSR"/>
    <property type="match status" value="1"/>
</dbReference>
<dbReference type="InterPro" id="IPR001845">
    <property type="entry name" value="HTH_ArsR_DNA-bd_dom"/>
</dbReference>
<evidence type="ECO:0000259" key="4">
    <source>
        <dbReference type="PROSITE" id="PS50987"/>
    </source>
</evidence>
<evidence type="ECO:0000256" key="1">
    <source>
        <dbReference type="ARBA" id="ARBA00023015"/>
    </source>
</evidence>
<dbReference type="InterPro" id="IPR036388">
    <property type="entry name" value="WH-like_DNA-bd_sf"/>
</dbReference>
<keyword evidence="1" id="KW-0805">Transcription regulation</keyword>
<dbReference type="NCBIfam" id="NF033788">
    <property type="entry name" value="HTH_metalloreg"/>
    <property type="match status" value="1"/>
</dbReference>
<evidence type="ECO:0000256" key="3">
    <source>
        <dbReference type="ARBA" id="ARBA00023163"/>
    </source>
</evidence>
<protein>
    <submittedName>
        <fullName evidence="5">Transcriptional regulator</fullName>
    </submittedName>
</protein>
<dbReference type="InterPro" id="IPR036390">
    <property type="entry name" value="WH_DNA-bd_sf"/>
</dbReference>
<dbReference type="PROSITE" id="PS50987">
    <property type="entry name" value="HTH_ARSR_2"/>
    <property type="match status" value="1"/>
</dbReference>
<gene>
    <name evidence="5" type="ORF">OSO01_46110</name>
</gene>
<name>A0A511ZR01_9BACI</name>
<dbReference type="EMBL" id="BJYM01000032">
    <property type="protein sequence ID" value="GEN89872.1"/>
    <property type="molecule type" value="Genomic_DNA"/>
</dbReference>
<dbReference type="GO" id="GO:0003677">
    <property type="term" value="F:DNA binding"/>
    <property type="evidence" value="ECO:0007669"/>
    <property type="project" value="UniProtKB-KW"/>
</dbReference>
<dbReference type="InterPro" id="IPR011991">
    <property type="entry name" value="ArsR-like_HTH"/>
</dbReference>
<dbReference type="RefSeq" id="WP_379547015.1">
    <property type="nucleotide sequence ID" value="NZ_JBHTNN010000011.1"/>
</dbReference>
<keyword evidence="6" id="KW-1185">Reference proteome</keyword>
<evidence type="ECO:0000313" key="6">
    <source>
        <dbReference type="Proteomes" id="UP000321558"/>
    </source>
</evidence>
<comment type="caution">
    <text evidence="5">The sequence shown here is derived from an EMBL/GenBank/DDBJ whole genome shotgun (WGS) entry which is preliminary data.</text>
</comment>
<dbReference type="Gene3D" id="1.10.10.10">
    <property type="entry name" value="Winged helix-like DNA-binding domain superfamily/Winged helix DNA-binding domain"/>
    <property type="match status" value="1"/>
</dbReference>
<dbReference type="CDD" id="cd00090">
    <property type="entry name" value="HTH_ARSR"/>
    <property type="match status" value="1"/>
</dbReference>
<organism evidence="5 6">
    <name type="scientific">Oceanobacillus sojae</name>
    <dbReference type="NCBI Taxonomy" id="582851"/>
    <lineage>
        <taxon>Bacteria</taxon>
        <taxon>Bacillati</taxon>
        <taxon>Bacillota</taxon>
        <taxon>Bacilli</taxon>
        <taxon>Bacillales</taxon>
        <taxon>Bacillaceae</taxon>
        <taxon>Oceanobacillus</taxon>
    </lineage>
</organism>
<keyword evidence="2" id="KW-0238">DNA-binding</keyword>
<dbReference type="GO" id="GO:0003700">
    <property type="term" value="F:DNA-binding transcription factor activity"/>
    <property type="evidence" value="ECO:0007669"/>
    <property type="project" value="InterPro"/>
</dbReference>
<dbReference type="PANTHER" id="PTHR43132">
    <property type="entry name" value="ARSENICAL RESISTANCE OPERON REPRESSOR ARSR-RELATED"/>
    <property type="match status" value="1"/>
</dbReference>
<accession>A0A511ZR01</accession>
<dbReference type="Pfam" id="PF01022">
    <property type="entry name" value="HTH_5"/>
    <property type="match status" value="1"/>
</dbReference>
<evidence type="ECO:0000313" key="5">
    <source>
        <dbReference type="EMBL" id="GEN89872.1"/>
    </source>
</evidence>